<dbReference type="Proteomes" id="UP000053105">
    <property type="component" value="Unassembled WGS sequence"/>
</dbReference>
<evidence type="ECO:0000256" key="1">
    <source>
        <dbReference type="ARBA" id="ARBA00022723"/>
    </source>
</evidence>
<feature type="coiled-coil region" evidence="5">
    <location>
        <begin position="447"/>
        <end position="504"/>
    </location>
</feature>
<evidence type="ECO:0000313" key="8">
    <source>
        <dbReference type="EMBL" id="KOX71612.1"/>
    </source>
</evidence>
<dbReference type="EMBL" id="KQ435833">
    <property type="protein sequence ID" value="KOX71612.1"/>
    <property type="molecule type" value="Genomic_DNA"/>
</dbReference>
<keyword evidence="9" id="KW-1185">Reference proteome</keyword>
<dbReference type="Pfam" id="PF01753">
    <property type="entry name" value="zf-MYND"/>
    <property type="match status" value="1"/>
</dbReference>
<evidence type="ECO:0000256" key="2">
    <source>
        <dbReference type="ARBA" id="ARBA00022771"/>
    </source>
</evidence>
<dbReference type="Gene3D" id="6.10.140.2220">
    <property type="match status" value="1"/>
</dbReference>
<reference evidence="8 9" key="1">
    <citation type="submission" date="2015-07" db="EMBL/GenBank/DDBJ databases">
        <title>The genome of Melipona quadrifasciata.</title>
        <authorList>
            <person name="Pan H."/>
            <person name="Kapheim K."/>
        </authorList>
    </citation>
    <scope>NUCLEOTIDE SEQUENCE [LARGE SCALE GENOMIC DNA]</scope>
    <source>
        <strain evidence="8">0111107301</strain>
        <tissue evidence="8">Whole body</tissue>
    </source>
</reference>
<keyword evidence="1" id="KW-0479">Metal-binding</keyword>
<dbReference type="AlphaFoldDB" id="A0A0N0BEA9"/>
<feature type="region of interest" description="Disordered" evidence="6">
    <location>
        <begin position="536"/>
        <end position="559"/>
    </location>
</feature>
<gene>
    <name evidence="8" type="ORF">WN51_03726</name>
</gene>
<feature type="domain" description="MYND-type" evidence="7">
    <location>
        <begin position="1218"/>
        <end position="1255"/>
    </location>
</feature>
<evidence type="ECO:0000313" key="9">
    <source>
        <dbReference type="Proteomes" id="UP000053105"/>
    </source>
</evidence>
<dbReference type="PROSITE" id="PS50865">
    <property type="entry name" value="ZF_MYND_2"/>
    <property type="match status" value="1"/>
</dbReference>
<dbReference type="GO" id="GO:0008270">
    <property type="term" value="F:zinc ion binding"/>
    <property type="evidence" value="ECO:0007669"/>
    <property type="project" value="UniProtKB-KW"/>
</dbReference>
<evidence type="ECO:0000256" key="6">
    <source>
        <dbReference type="SAM" id="MobiDB-lite"/>
    </source>
</evidence>
<organism evidence="8 9">
    <name type="scientific">Melipona quadrifasciata</name>
    <dbReference type="NCBI Taxonomy" id="166423"/>
    <lineage>
        <taxon>Eukaryota</taxon>
        <taxon>Metazoa</taxon>
        <taxon>Ecdysozoa</taxon>
        <taxon>Arthropoda</taxon>
        <taxon>Hexapoda</taxon>
        <taxon>Insecta</taxon>
        <taxon>Pterygota</taxon>
        <taxon>Neoptera</taxon>
        <taxon>Endopterygota</taxon>
        <taxon>Hymenoptera</taxon>
        <taxon>Apocrita</taxon>
        <taxon>Aculeata</taxon>
        <taxon>Apoidea</taxon>
        <taxon>Anthophila</taxon>
        <taxon>Apidae</taxon>
        <taxon>Melipona</taxon>
    </lineage>
</organism>
<keyword evidence="3" id="KW-0862">Zinc</keyword>
<keyword evidence="5" id="KW-0175">Coiled coil</keyword>
<accession>A0A0N0BEA9</accession>
<evidence type="ECO:0000259" key="7">
    <source>
        <dbReference type="PROSITE" id="PS50865"/>
    </source>
</evidence>
<feature type="region of interest" description="Disordered" evidence="6">
    <location>
        <begin position="282"/>
        <end position="325"/>
    </location>
</feature>
<proteinExistence type="predicted"/>
<feature type="compositionally biased region" description="Basic and acidic residues" evidence="6">
    <location>
        <begin position="289"/>
        <end position="303"/>
    </location>
</feature>
<dbReference type="SUPFAM" id="SSF144232">
    <property type="entry name" value="HIT/MYND zinc finger-like"/>
    <property type="match status" value="1"/>
</dbReference>
<name>A0A0N0BEA9_9HYME</name>
<evidence type="ECO:0000256" key="5">
    <source>
        <dbReference type="SAM" id="Coils"/>
    </source>
</evidence>
<dbReference type="OrthoDB" id="7632287at2759"/>
<evidence type="ECO:0000256" key="4">
    <source>
        <dbReference type="PROSITE-ProRule" id="PRU00134"/>
    </source>
</evidence>
<dbReference type="InterPro" id="IPR002893">
    <property type="entry name" value="Znf_MYND"/>
</dbReference>
<evidence type="ECO:0000256" key="3">
    <source>
        <dbReference type="ARBA" id="ARBA00022833"/>
    </source>
</evidence>
<feature type="compositionally biased region" description="Polar residues" evidence="6">
    <location>
        <begin position="538"/>
        <end position="547"/>
    </location>
</feature>
<protein>
    <recommendedName>
        <fullName evidence="7">MYND-type domain-containing protein</fullName>
    </recommendedName>
</protein>
<keyword evidence="2 4" id="KW-0863">Zinc-finger</keyword>
<sequence>MISRDSIIYKKIKDSSGTPSLSFLQESSSKLHGKEEKNGCHVQHLYCEENAASFEEEQNVCLISSSDEVRESRKAYEERLRGDEEVSRKKIDEDNFECMPEEEESVNSATHDQQKPIFVDLTADEKNTWKQTILKRFCDVKTDTVNEAEGEKCATNIVLGISEPRIVIADNPSKLSCNGNGSLATALRDRGPCFIPVQPNRSLPILPAPSIPTRFFRKDSPAILVQPPKSTANVESMKSIGALPNEQFQKDVDVNSEEQMSSKDAISSMNYVVPQISSVESLSTIKKRTNNDAEHNEKNNAKENRKKKKANSQETKDASQSKGKCTGGSIKEFLTNFCGSNATEGIQNLCTEKCVRAASTTKEDERSGNKLVPPLKLKKVLHTETDGYNDSQIVTRVEHESNYRIITDGASQSPFSLSTGNWDDILYEKDADFTALNTDSYKLKYRRNRLKQKLRELRGKAMDLAKEMASDLNSQESTRLRQVMNRYEKQIENLSKLHNKLSAALSISKEAVDINNDSTNPSDNNYPCVSLNKRKTDFQTNDSSPVSSPEPPKLSPRSSLDCDIILPEEVRNSPPILPLCLTISSSQDSVEEELQAAERKVWPVNEELMKPTFPTDPLAGNLTDSVNKGPPDIEKHARDTPVLHIDVESSDFGANKRDFNYSKKIAQLPENNLRAARERSNEKSKSIEEFPRNQRHFMIQEPEKIKCLGFPDAESVISSATNGVEVSTTVQKNETFKAIPAKQLPSSREETVQSNFYRSNQKEISFAKAHENSMNAQKVSSSSGQSNQFNSLRMLNQEQFTLRQNYKGEEISTDSVQRNSGNHSITDQFPTLGNWLARMSKKQSSMAKSKLHVAENVPTENITRQIPGSEKPKIIGSNINNHMINTTPQRGTEKWQYHHQQQQLQHVAASVTLSQPVAAVPPLRPGICPPLPMTQFYPNNYAIDPYNGAALNYHPAIYPYGPYPYHPRLHTGSLPLHFPTQESLRTMQHTDKRFPLLQDPIVRYPSPSTSTLQHPSNLEFDRLRGNSTTNNIGATTCLPSLFLSPPSLSTSHQALPRNPLISYPTNNQFSQNRMIPDVVAAAAAAAVVAAASFDRQRDTLTYNRSETEALSSASIPNVIDREPPHVPSATKSIINRDVTNQTQDNNFNEQSHENTKYQQMQNFLFDRLALVKTTDNFVPTNSVIGNDGRSMTSYCFSGAISNASKVNRSPNSSHNFTCSNCGIIGPKFKCLGCEMAFYCDERCQEKHWDIHVQRCPKKMPKLKKVI</sequence>